<evidence type="ECO:0000256" key="1">
    <source>
        <dbReference type="ARBA" id="ARBA00004123"/>
    </source>
</evidence>
<reference evidence="8" key="1">
    <citation type="submission" date="2023-04" db="EMBL/GenBank/DDBJ databases">
        <title>Candida boidinii NBRC 10035.</title>
        <authorList>
            <person name="Ichikawa N."/>
            <person name="Sato H."/>
            <person name="Tonouchi N."/>
        </authorList>
    </citation>
    <scope>NUCLEOTIDE SEQUENCE</scope>
    <source>
        <strain evidence="8">NBRC 10035</strain>
    </source>
</reference>
<dbReference type="Proteomes" id="UP001165120">
    <property type="component" value="Unassembled WGS sequence"/>
</dbReference>
<dbReference type="InterPro" id="IPR019145">
    <property type="entry name" value="Mediator_Med10"/>
</dbReference>
<dbReference type="Pfam" id="PF09748">
    <property type="entry name" value="Med10"/>
    <property type="match status" value="1"/>
</dbReference>
<keyword evidence="9" id="KW-1185">Reference proteome</keyword>
<evidence type="ECO:0000256" key="4">
    <source>
        <dbReference type="ARBA" id="ARBA00023163"/>
    </source>
</evidence>
<comment type="function">
    <text evidence="6">Component of the Mediator complex, a coactivator involved in the regulated transcription of nearly all RNA polymerase II-dependent genes. Mediator functions as a bridge to convey information from gene-specific regulatory proteins to the basal RNA polymerase II transcription machinery. Mediator is recruited to promoters by direct interactions with regulatory proteins and serves as a scaffold for the assembly of a functional preinitiation complex with RNA polymerase II and the general transcription factors.</text>
</comment>
<sequence length="175" mass="19610">MTTETGFEDLNTQLGRTQQEISNIIETFIHLGVQVHDFKATDDAKLGLANNINKVINQLKSLESSANEPPADTDTLNINKADGNGNGSDVDIDDVSNKLSEINIPLEVLNYIEDGRNPDIYTREFIEVVRKINQYLNGKSIAFNKFKDILSSKIIKEFPDLQESVNEIKLKTDLN</sequence>
<comment type="caution">
    <text evidence="8">The sequence shown here is derived from an EMBL/GenBank/DDBJ whole genome shotgun (WGS) entry which is preliminary data.</text>
</comment>
<proteinExistence type="inferred from homology"/>
<evidence type="ECO:0000256" key="3">
    <source>
        <dbReference type="ARBA" id="ARBA00023015"/>
    </source>
</evidence>
<evidence type="ECO:0000256" key="6">
    <source>
        <dbReference type="RuleBase" id="RU364146"/>
    </source>
</evidence>
<comment type="subunit">
    <text evidence="6">Component of the Mediator complex.</text>
</comment>
<dbReference type="GO" id="GO:0016592">
    <property type="term" value="C:mediator complex"/>
    <property type="evidence" value="ECO:0007669"/>
    <property type="project" value="InterPro"/>
</dbReference>
<gene>
    <name evidence="6" type="primary">MED10</name>
    <name evidence="8" type="ORF">Cboi02_000041100</name>
</gene>
<keyword evidence="5 6" id="KW-0539">Nucleus</keyword>
<evidence type="ECO:0000256" key="2">
    <source>
        <dbReference type="ARBA" id="ARBA00005389"/>
    </source>
</evidence>
<organism evidence="8 9">
    <name type="scientific">Candida boidinii</name>
    <name type="common">Yeast</name>
    <dbReference type="NCBI Taxonomy" id="5477"/>
    <lineage>
        <taxon>Eukaryota</taxon>
        <taxon>Fungi</taxon>
        <taxon>Dikarya</taxon>
        <taxon>Ascomycota</taxon>
        <taxon>Saccharomycotina</taxon>
        <taxon>Pichiomycetes</taxon>
        <taxon>Pichiales</taxon>
        <taxon>Pichiaceae</taxon>
        <taxon>Ogataea</taxon>
        <taxon>Ogataea/Candida clade</taxon>
    </lineage>
</organism>
<protein>
    <recommendedName>
        <fullName evidence="6">Mediator of RNA polymerase II transcription subunit 10</fullName>
    </recommendedName>
    <alternativeName>
        <fullName evidence="6">Mediator complex subunit 10</fullName>
    </alternativeName>
</protein>
<dbReference type="EMBL" id="BSXN01000074">
    <property type="protein sequence ID" value="GME66974.1"/>
    <property type="molecule type" value="Genomic_DNA"/>
</dbReference>
<comment type="similarity">
    <text evidence="2 6">Belongs to the Mediator complex subunit 10 family.</text>
</comment>
<feature type="region of interest" description="Disordered" evidence="7">
    <location>
        <begin position="63"/>
        <end position="87"/>
    </location>
</feature>
<evidence type="ECO:0000256" key="7">
    <source>
        <dbReference type="SAM" id="MobiDB-lite"/>
    </source>
</evidence>
<dbReference type="GO" id="GO:0003712">
    <property type="term" value="F:transcription coregulator activity"/>
    <property type="evidence" value="ECO:0007669"/>
    <property type="project" value="InterPro"/>
</dbReference>
<evidence type="ECO:0000313" key="9">
    <source>
        <dbReference type="Proteomes" id="UP001165120"/>
    </source>
</evidence>
<accession>A0A9W6SVI6</accession>
<evidence type="ECO:0000256" key="5">
    <source>
        <dbReference type="ARBA" id="ARBA00023242"/>
    </source>
</evidence>
<evidence type="ECO:0000313" key="8">
    <source>
        <dbReference type="EMBL" id="GME66974.1"/>
    </source>
</evidence>
<keyword evidence="4 6" id="KW-0804">Transcription</keyword>
<dbReference type="AlphaFoldDB" id="A0A9W6SVI6"/>
<comment type="subcellular location">
    <subcellularLocation>
        <location evidence="1 6">Nucleus</location>
    </subcellularLocation>
</comment>
<keyword evidence="3 6" id="KW-0805">Transcription regulation</keyword>
<keyword evidence="6" id="KW-0010">Activator</keyword>
<name>A0A9W6SVI6_CANBO</name>
<dbReference type="GO" id="GO:0006357">
    <property type="term" value="P:regulation of transcription by RNA polymerase II"/>
    <property type="evidence" value="ECO:0007669"/>
    <property type="project" value="InterPro"/>
</dbReference>